<protein>
    <submittedName>
        <fullName evidence="1">Uncharacterized protein</fullName>
    </submittedName>
</protein>
<gene>
    <name evidence="1" type="ORF">BN1086_04842</name>
</gene>
<evidence type="ECO:0000313" key="1">
    <source>
        <dbReference type="EMBL" id="CDZ86591.1"/>
    </source>
</evidence>
<organism evidence="1">
    <name type="scientific">Citrobacter koseri</name>
    <name type="common">Citrobacter diversus</name>
    <dbReference type="NCBI Taxonomy" id="545"/>
    <lineage>
        <taxon>Bacteria</taxon>
        <taxon>Pseudomonadati</taxon>
        <taxon>Pseudomonadota</taxon>
        <taxon>Gammaproteobacteria</taxon>
        <taxon>Enterobacterales</taxon>
        <taxon>Enterobacteriaceae</taxon>
        <taxon>Citrobacter</taxon>
    </lineage>
</organism>
<dbReference type="PATRIC" id="fig|545.12.peg.4869"/>
<dbReference type="EMBL" id="LK931337">
    <property type="protein sequence ID" value="CDZ86591.1"/>
    <property type="molecule type" value="Genomic_DNA"/>
</dbReference>
<reference evidence="1" key="1">
    <citation type="submission" date="2014-06" db="EMBL/GenBank/DDBJ databases">
        <authorList>
            <person name="Urmite Genomes Urmite Genomes"/>
        </authorList>
    </citation>
    <scope>NUCLEOTIDE SEQUENCE</scope>
</reference>
<dbReference type="AlphaFoldDB" id="A0A078LN81"/>
<accession>A0A078LN81</accession>
<proteinExistence type="predicted"/>
<sequence length="30" mass="3566">MKSAIHDLMKRPIRGFDILRGLKDEVLRRT</sequence>
<name>A0A078LN81_CITKO</name>